<keyword evidence="2" id="KW-1133">Transmembrane helix</keyword>
<sequence>MLIHCISSRPSHIFPALLLLLLIYWLCLWVKMDQSLRLAGTPARVIIGGGVAGDAAGNGTNCIAAAVATTQPDTTADVPAEISGVGAVAVAVAAEKPDKAEKTEEKTEEAGDKKKQKKEKKEEAAEKKVVAKDVEAWWKQGETGSKVVSEPWASTKMRIYFDYNSAFSLVRIFSSSRALTARGRRQSQKQHHRIAIPRPEASRTESSLCRAICACLQWRLQQCFEVVKGKFAVGCWLLEGCIFGCM</sequence>
<proteinExistence type="predicted"/>
<keyword evidence="2" id="KW-0812">Transmembrane</keyword>
<keyword evidence="2" id="KW-0472">Membrane</keyword>
<gene>
    <name evidence="3" type="primary">B24G20.070</name>
</gene>
<protein>
    <submittedName>
        <fullName evidence="3">Uncharacterized protein B24G20.070</fullName>
    </submittedName>
</protein>
<evidence type="ECO:0000313" key="3">
    <source>
        <dbReference type="EMBL" id="CAD70749.1"/>
    </source>
</evidence>
<feature type="transmembrane region" description="Helical" evidence="2">
    <location>
        <begin position="12"/>
        <end position="30"/>
    </location>
</feature>
<feature type="region of interest" description="Disordered" evidence="1">
    <location>
        <begin position="96"/>
        <end position="126"/>
    </location>
</feature>
<dbReference type="EMBL" id="BX294010">
    <property type="protein sequence ID" value="CAD70749.1"/>
    <property type="molecule type" value="Genomic_DNA"/>
</dbReference>
<organism evidence="3">
    <name type="scientific">Neurospora crassa</name>
    <dbReference type="NCBI Taxonomy" id="5141"/>
    <lineage>
        <taxon>Eukaryota</taxon>
        <taxon>Fungi</taxon>
        <taxon>Dikarya</taxon>
        <taxon>Ascomycota</taxon>
        <taxon>Pezizomycotina</taxon>
        <taxon>Sordariomycetes</taxon>
        <taxon>Sordariomycetidae</taxon>
        <taxon>Sordariales</taxon>
        <taxon>Sordariaceae</taxon>
        <taxon>Neurospora</taxon>
    </lineage>
</organism>
<evidence type="ECO:0000256" key="1">
    <source>
        <dbReference type="SAM" id="MobiDB-lite"/>
    </source>
</evidence>
<accession>Q872I2</accession>
<dbReference type="VEuPathDB" id="FungiDB:NCU08916"/>
<dbReference type="AlphaFoldDB" id="Q872I2"/>
<reference evidence="3" key="2">
    <citation type="submission" date="2003-03" db="EMBL/GenBank/DDBJ databases">
        <authorList>
            <person name="German Neurospora genome project"/>
        </authorList>
    </citation>
    <scope>NUCLEOTIDE SEQUENCE</scope>
</reference>
<name>Q872I2_NEUCS</name>
<evidence type="ECO:0000256" key="2">
    <source>
        <dbReference type="SAM" id="Phobius"/>
    </source>
</evidence>
<reference evidence="3" key="1">
    <citation type="submission" date="2003-03" db="EMBL/GenBank/DDBJ databases">
        <authorList>
            <person name="Schulte U."/>
            <person name="Aign V."/>
            <person name="Hoheisel J."/>
            <person name="Brandt P."/>
            <person name="Fartmann B."/>
            <person name="Holland R."/>
            <person name="Nyakatura G."/>
            <person name="Mewes H.W."/>
            <person name="Mannhaupt G."/>
        </authorList>
    </citation>
    <scope>NUCLEOTIDE SEQUENCE</scope>
</reference>